<feature type="compositionally biased region" description="Low complexity" evidence="2">
    <location>
        <begin position="848"/>
        <end position="863"/>
    </location>
</feature>
<dbReference type="PROSITE" id="PS01186">
    <property type="entry name" value="EGF_2"/>
    <property type="match status" value="1"/>
</dbReference>
<comment type="caution">
    <text evidence="1">Lacks conserved residue(s) required for the propagation of feature annotation.</text>
</comment>
<dbReference type="InterPro" id="IPR002861">
    <property type="entry name" value="Reeler_dom"/>
</dbReference>
<keyword evidence="1" id="KW-0245">EGF-like domain</keyword>
<evidence type="ECO:0000256" key="4">
    <source>
        <dbReference type="SAM" id="SignalP"/>
    </source>
</evidence>
<feature type="compositionally biased region" description="Basic residues" evidence="2">
    <location>
        <begin position="300"/>
        <end position="312"/>
    </location>
</feature>
<dbReference type="InterPro" id="IPR000742">
    <property type="entry name" value="EGF"/>
</dbReference>
<evidence type="ECO:0000259" key="6">
    <source>
        <dbReference type="PROSITE" id="PS51019"/>
    </source>
</evidence>
<evidence type="ECO:0000313" key="8">
    <source>
        <dbReference type="Proteomes" id="UP001152320"/>
    </source>
</evidence>
<keyword evidence="3" id="KW-1133">Transmembrane helix</keyword>
<dbReference type="Proteomes" id="UP001152320">
    <property type="component" value="Chromosome 9"/>
</dbReference>
<feature type="compositionally biased region" description="Low complexity" evidence="2">
    <location>
        <begin position="313"/>
        <end position="338"/>
    </location>
</feature>
<feature type="compositionally biased region" description="Polar residues" evidence="2">
    <location>
        <begin position="389"/>
        <end position="410"/>
    </location>
</feature>
<organism evidence="7 8">
    <name type="scientific">Holothuria leucospilota</name>
    <name type="common">Black long sea cucumber</name>
    <name type="synonym">Mertensiothuria leucospilota</name>
    <dbReference type="NCBI Taxonomy" id="206669"/>
    <lineage>
        <taxon>Eukaryota</taxon>
        <taxon>Metazoa</taxon>
        <taxon>Echinodermata</taxon>
        <taxon>Eleutherozoa</taxon>
        <taxon>Echinozoa</taxon>
        <taxon>Holothuroidea</taxon>
        <taxon>Aspidochirotacea</taxon>
        <taxon>Aspidochirotida</taxon>
        <taxon>Holothuriidae</taxon>
        <taxon>Holothuria</taxon>
    </lineage>
</organism>
<feature type="region of interest" description="Disordered" evidence="2">
    <location>
        <begin position="389"/>
        <end position="414"/>
    </location>
</feature>
<dbReference type="PROSITE" id="PS51019">
    <property type="entry name" value="REELIN"/>
    <property type="match status" value="1"/>
</dbReference>
<feature type="compositionally biased region" description="Polar residues" evidence="2">
    <location>
        <begin position="780"/>
        <end position="847"/>
    </location>
</feature>
<reference evidence="7" key="1">
    <citation type="submission" date="2021-10" db="EMBL/GenBank/DDBJ databases">
        <title>Tropical sea cucumber genome reveals ecological adaptation and Cuvierian tubules defense mechanism.</title>
        <authorList>
            <person name="Chen T."/>
        </authorList>
    </citation>
    <scope>NUCLEOTIDE SEQUENCE</scope>
    <source>
        <strain evidence="7">Nanhai2018</strain>
        <tissue evidence="7">Muscle</tissue>
    </source>
</reference>
<feature type="compositionally biased region" description="Polar residues" evidence="2">
    <location>
        <begin position="758"/>
        <end position="767"/>
    </location>
</feature>
<proteinExistence type="predicted"/>
<keyword evidence="1" id="KW-1015">Disulfide bond</keyword>
<feature type="compositionally biased region" description="Acidic residues" evidence="2">
    <location>
        <begin position="1081"/>
        <end position="1090"/>
    </location>
</feature>
<feature type="compositionally biased region" description="Basic and acidic residues" evidence="2">
    <location>
        <begin position="613"/>
        <end position="622"/>
    </location>
</feature>
<feature type="compositionally biased region" description="Polar residues" evidence="2">
    <location>
        <begin position="696"/>
        <end position="741"/>
    </location>
</feature>
<feature type="disulfide bond" evidence="1">
    <location>
        <begin position="1335"/>
        <end position="1352"/>
    </location>
</feature>
<evidence type="ECO:0000256" key="3">
    <source>
        <dbReference type="SAM" id="Phobius"/>
    </source>
</evidence>
<feature type="domain" description="Reelin" evidence="6">
    <location>
        <begin position="34"/>
        <end position="203"/>
    </location>
</feature>
<keyword evidence="3" id="KW-0812">Transmembrane</keyword>
<evidence type="ECO:0000256" key="2">
    <source>
        <dbReference type="SAM" id="MobiDB-lite"/>
    </source>
</evidence>
<dbReference type="PROSITE" id="PS00022">
    <property type="entry name" value="EGF_1"/>
    <property type="match status" value="1"/>
</dbReference>
<feature type="compositionally biased region" description="Polar residues" evidence="2">
    <location>
        <begin position="937"/>
        <end position="953"/>
    </location>
</feature>
<feature type="region of interest" description="Disordered" evidence="2">
    <location>
        <begin position="613"/>
        <end position="639"/>
    </location>
</feature>
<feature type="region of interest" description="Disordered" evidence="2">
    <location>
        <begin position="255"/>
        <end position="346"/>
    </location>
</feature>
<keyword evidence="8" id="KW-1185">Reference proteome</keyword>
<evidence type="ECO:0000313" key="7">
    <source>
        <dbReference type="EMBL" id="KAJ8036079.1"/>
    </source>
</evidence>
<feature type="compositionally biased region" description="Polar residues" evidence="2">
    <location>
        <begin position="864"/>
        <end position="929"/>
    </location>
</feature>
<feature type="region of interest" description="Disordered" evidence="2">
    <location>
        <begin position="780"/>
        <end position="1108"/>
    </location>
</feature>
<feature type="transmembrane region" description="Helical" evidence="3">
    <location>
        <begin position="1372"/>
        <end position="1401"/>
    </location>
</feature>
<protein>
    <submittedName>
        <fullName evidence="7">Defense protein 3</fullName>
    </submittedName>
</protein>
<dbReference type="EMBL" id="JAIZAY010000009">
    <property type="protein sequence ID" value="KAJ8036079.1"/>
    <property type="molecule type" value="Genomic_DNA"/>
</dbReference>
<dbReference type="CDD" id="cd08544">
    <property type="entry name" value="Reeler"/>
    <property type="match status" value="1"/>
</dbReference>
<feature type="compositionally biased region" description="Polar residues" evidence="2">
    <location>
        <begin position="970"/>
        <end position="1049"/>
    </location>
</feature>
<evidence type="ECO:0000259" key="5">
    <source>
        <dbReference type="PROSITE" id="PS50026"/>
    </source>
</evidence>
<feature type="disulfide bond" evidence="1">
    <location>
        <begin position="1354"/>
        <end position="1363"/>
    </location>
</feature>
<name>A0A9Q1C0U7_HOLLE</name>
<feature type="chain" id="PRO_5040441738" evidence="4">
    <location>
        <begin position="37"/>
        <end position="1549"/>
    </location>
</feature>
<feature type="signal peptide" evidence="4">
    <location>
        <begin position="1"/>
        <end position="36"/>
    </location>
</feature>
<keyword evidence="3" id="KW-0472">Membrane</keyword>
<feature type="compositionally biased region" description="Low complexity" evidence="2">
    <location>
        <begin position="742"/>
        <end position="757"/>
    </location>
</feature>
<feature type="compositionally biased region" description="Polar residues" evidence="2">
    <location>
        <begin position="1146"/>
        <end position="1163"/>
    </location>
</feature>
<feature type="domain" description="EGF-like" evidence="5">
    <location>
        <begin position="1325"/>
        <end position="1364"/>
    </location>
</feature>
<dbReference type="PROSITE" id="PS50026">
    <property type="entry name" value="EGF_3"/>
    <property type="match status" value="1"/>
</dbReference>
<feature type="region of interest" description="Disordered" evidence="2">
    <location>
        <begin position="448"/>
        <end position="467"/>
    </location>
</feature>
<dbReference type="OrthoDB" id="6418377at2759"/>
<feature type="region of interest" description="Disordered" evidence="2">
    <location>
        <begin position="1146"/>
        <end position="1166"/>
    </location>
</feature>
<accession>A0A9Q1C0U7</accession>
<feature type="compositionally biased region" description="Low complexity" evidence="2">
    <location>
        <begin position="1050"/>
        <end position="1067"/>
    </location>
</feature>
<feature type="compositionally biased region" description="Basic and acidic residues" evidence="2">
    <location>
        <begin position="274"/>
        <end position="292"/>
    </location>
</feature>
<comment type="caution">
    <text evidence="7">The sequence shown here is derived from an EMBL/GenBank/DDBJ whole genome shotgun (WGS) entry which is preliminary data.</text>
</comment>
<gene>
    <name evidence="7" type="ORF">HOLleu_19946</name>
</gene>
<keyword evidence="4" id="KW-0732">Signal</keyword>
<feature type="compositionally biased region" description="Low complexity" evidence="2">
    <location>
        <begin position="629"/>
        <end position="639"/>
    </location>
</feature>
<feature type="compositionally biased region" description="Low complexity" evidence="2">
    <location>
        <begin position="954"/>
        <end position="969"/>
    </location>
</feature>
<evidence type="ECO:0000256" key="1">
    <source>
        <dbReference type="PROSITE-ProRule" id="PRU00076"/>
    </source>
</evidence>
<feature type="compositionally biased region" description="Low complexity" evidence="2">
    <location>
        <begin position="454"/>
        <end position="467"/>
    </location>
</feature>
<sequence>MGWEVRGFSTHSFTRSHLPTCLLLLLSILFLKRCSSFPNGADIPLESTCRDMRPIHGNARGQPEEPEPSFLIKSLNETFTPDEMITFQVSASSQDNCFIGIYAQVRPENRENPIGGFPPSLNPDFLTPVTCNGRNQSTITQRRAVKLCEVKLTWRAPEQRRDVTSVRLFVTIVQNLSTFWVQLKSLPVTLFRETPTIPTVKEITFLNTSPRASVTSTTVLPSSSIRKDSDRTLRTFSTEAGLYSETPFVYPDYAEARDTDDSSSRSSSGSKSSKPKDSGESTDSTERPEKTEPNLLTTPKYKRTSPSRRTIRPTRPQPQRSSESMRTLETTELSSSTTGRFTDESTPTFLHTLMTLLKTKSNDATPTFQTDYRPHTYEVPITVVSTESLTSSPHMETTTSNIEEPSTAHETMSTSSLTTTFSFLSVSRDTTVSELSTTTVTSKEPLETTYDVQKTTPKSSTSGSTLSIPLSTTEGVLTTTLNQMPITYKKTTANAGLTTLNIRDYSKSNTPVQSSIPSSHETEFVTTEKILTTHTKQFTNLVISRSPEANGTDMPEHKDTSSPARTNTKIVLTEETIPLDNTQTTTSVPTTIGIPKTTYGSVSTILTTLAEEFRSTSEERKPTTHQADTTSFSTETTPVTHSLNIRTILTSPLSSDSVPSTMKSTKPTFPSTIRHTTQHFSATNPRATLTIRPTTARKTVSGSTEVTTEAFSSTSSKHSSIPMTDGTTLMDRTSATSSTQKPISTTHPFTTQTIPTSPLTSNSVPSTMESLTHTFPSTIGHTTQIVPSTNPSTTQTIRPTTARKTVSGSTEVTTEAFSSTSSKHSSIPMTDGTTLMDRTSATSSTQKPISTTHPFTTQTIPTSPLTSNSVPSTMESTTHTFPSTIGHTTQIAPSTNPSTTQTIRPTTARKTVSGSTEVTTEAFSSTSSKHTSEPMTHRTTLIDSTSVTASTQKPISTTHPFTTRTIPTSPLTSDSVPSTMESTTHTFPSTIGHTTQIVPSTNPSTTQTIRPTTARKTVSGSTEVTTPAYSSTSSKHTSEPMTNRTTLMDSTSATSSTQTPTASKPSTRSTTETDSPIVEEYTTDEMETTSEDFTPMDNHTEETVTPTVTPTVSVISSTLASSSTARTTQNLTMTTQNITTVIGEMSSTNRQSTETSSKVSIRSETTKITEERAVSTMQAAETTPTLGGTEIVMVFEIDNYPFNNSLEDTNSEYYKVLNDALATAVENVYSTTENKPNSVGARRFERGSVIAEMSTVYERALSDDEMTDAVLVMFDHVTNDMFDKSFNVSGFWVLDANGNRVNVDHCYGTKCPLGLKCRVSGDQCIQHCEDNPGFCNNDGTCLGYPTSVNISCNCSKGYSGEQCSIMREPQEVGTLAIVLGGVGAVLLVLIVILMVGMVCLLRTKPKPVLPTSVDNLGIPRFPMIPLRVLDNMAMNETDGADSSTTSDHPSIDENGGVIFSRLPDLITSTSSMQDYERDVVSNPSRERRRRNVSFNDIREVLEADDTVSIETFSFGRSYVSREEDNGQTIFRWRLESVSSSTPSRDEAPT</sequence>
<feature type="region of interest" description="Disordered" evidence="2">
    <location>
        <begin position="696"/>
        <end position="767"/>
    </location>
</feature>